<dbReference type="InterPro" id="IPR002932">
    <property type="entry name" value="Glu_synthdom"/>
</dbReference>
<dbReference type="GO" id="GO:0004355">
    <property type="term" value="F:glutamate synthase (NADPH) activity"/>
    <property type="evidence" value="ECO:0007669"/>
    <property type="project" value="UniProtKB-EC"/>
</dbReference>
<comment type="caution">
    <text evidence="5">The sequence shown here is derived from an EMBL/GenBank/DDBJ whole genome shotgun (WGS) entry which is preliminary data.</text>
</comment>
<dbReference type="EC" id="1.4.1.13" evidence="2"/>
<feature type="domain" description="4Fe-4S ferredoxin-type" evidence="4">
    <location>
        <begin position="136"/>
        <end position="165"/>
    </location>
</feature>
<dbReference type="Gene3D" id="3.20.20.70">
    <property type="entry name" value="Aldolase class I"/>
    <property type="match status" value="2"/>
</dbReference>
<evidence type="ECO:0000313" key="5">
    <source>
        <dbReference type="EMBL" id="KKN31919.1"/>
    </source>
</evidence>
<evidence type="ECO:0000259" key="4">
    <source>
        <dbReference type="PROSITE" id="PS51379"/>
    </source>
</evidence>
<dbReference type="Pfam" id="PF01645">
    <property type="entry name" value="Glu_synthase"/>
    <property type="match status" value="1"/>
</dbReference>
<dbReference type="AlphaFoldDB" id="A0A0F9PP03"/>
<dbReference type="SUPFAM" id="SSF54862">
    <property type="entry name" value="4Fe-4S ferredoxins"/>
    <property type="match status" value="1"/>
</dbReference>
<dbReference type="PANTHER" id="PTHR43819:SF1">
    <property type="entry name" value="ARCHAEAL-TYPE GLUTAMATE SYNTHASE [NADPH]"/>
    <property type="match status" value="1"/>
</dbReference>
<dbReference type="GO" id="GO:0006537">
    <property type="term" value="P:glutamate biosynthetic process"/>
    <property type="evidence" value="ECO:0007669"/>
    <property type="project" value="InterPro"/>
</dbReference>
<dbReference type="SUPFAM" id="SSF51395">
    <property type="entry name" value="FMN-linked oxidoreductases"/>
    <property type="match status" value="1"/>
</dbReference>
<name>A0A0F9PP03_9ZZZZ</name>
<accession>A0A0F9PP03</accession>
<evidence type="ECO:0000256" key="3">
    <source>
        <dbReference type="ARBA" id="ARBA00048151"/>
    </source>
</evidence>
<feature type="non-terminal residue" evidence="5">
    <location>
        <position position="1"/>
    </location>
</feature>
<dbReference type="InterPro" id="IPR013785">
    <property type="entry name" value="Aldolase_TIM"/>
</dbReference>
<comment type="catalytic activity">
    <reaction evidence="3">
        <text>2 L-glutamate + NADP(+) = L-glutamine + 2-oxoglutarate + NADPH + H(+)</text>
        <dbReference type="Rhea" id="RHEA:15501"/>
        <dbReference type="ChEBI" id="CHEBI:15378"/>
        <dbReference type="ChEBI" id="CHEBI:16810"/>
        <dbReference type="ChEBI" id="CHEBI:29985"/>
        <dbReference type="ChEBI" id="CHEBI:57783"/>
        <dbReference type="ChEBI" id="CHEBI:58349"/>
        <dbReference type="ChEBI" id="CHEBI:58359"/>
        <dbReference type="EC" id="1.4.1.13"/>
    </reaction>
</comment>
<reference evidence="5" key="1">
    <citation type="journal article" date="2015" name="Nature">
        <title>Complex archaea that bridge the gap between prokaryotes and eukaryotes.</title>
        <authorList>
            <person name="Spang A."/>
            <person name="Saw J.H."/>
            <person name="Jorgensen S.L."/>
            <person name="Zaremba-Niedzwiedzka K."/>
            <person name="Martijn J."/>
            <person name="Lind A.E."/>
            <person name="van Eijk R."/>
            <person name="Schleper C."/>
            <person name="Guy L."/>
            <person name="Ettema T.J."/>
        </authorList>
    </citation>
    <scope>NUCLEOTIDE SEQUENCE</scope>
</reference>
<dbReference type="CDD" id="cd02808">
    <property type="entry name" value="GltS_FMN"/>
    <property type="match status" value="1"/>
</dbReference>
<dbReference type="PANTHER" id="PTHR43819">
    <property type="entry name" value="ARCHAEAL-TYPE GLUTAMATE SYNTHASE [NADPH]"/>
    <property type="match status" value="1"/>
</dbReference>
<comment type="similarity">
    <text evidence="1">Belongs to the glutamate synthase family.</text>
</comment>
<organism evidence="5">
    <name type="scientific">marine sediment metagenome</name>
    <dbReference type="NCBI Taxonomy" id="412755"/>
    <lineage>
        <taxon>unclassified sequences</taxon>
        <taxon>metagenomes</taxon>
        <taxon>ecological metagenomes</taxon>
    </lineage>
</organism>
<sequence>ELVALGCRLCKDCSDRMTCPVKIDTAPIDWAAQRITNLIGAWHSQLIEVLGAMGLREVRRLRGELGRVMFFEDLERDNLGPFFGKRIRTLEESLDAAANEEGTDMAQEAKIQADYPPIDENFVSPCPSRFRNALAVYKVVRTSDCIACGKCAEVCRYGVHVKAGKRMLAPKSYLCRGSQLCRTQGSFCGNNCPTNAIRIGPDPMWRAFGDPRWTSELLLSTWHQAETGMPSDRDIEYKKGESGGGFDRINIVFPDKAPDTTFKPEDVELGITLNKRNDGRPEVPIGIPFYGGGMSYGSISLDTIIARARAYKAFDSFTCSGEGGYPDELIPYRNHVITQIATGLFGVSEETIKRTPIIEFKYAQGAKPGLGGHLLADKNTPVVAKMREAVQGTSLFSPFPFHSVYSIEDHKKHIDWVKTINPDALISVKVSTPSDVDMVAVGSYYAGANIIHLDGGYGGTGAAPEIAKKNIAMPIEYAITKVHKFLVEEGVREEIVLLASGGIRTAFDIAKSIALGADGAIIGTSELVALGCVRCGNCESGRGCPRGIATTDPELEKQIDPSWGAQRIINLYASWQKQLKLLLYKLGLKDIKELRGRTDFLKHIDEK</sequence>
<proteinExistence type="inferred from homology"/>
<evidence type="ECO:0000256" key="2">
    <source>
        <dbReference type="ARBA" id="ARBA00012079"/>
    </source>
</evidence>
<dbReference type="PROSITE" id="PS51379">
    <property type="entry name" value="4FE4S_FER_2"/>
    <property type="match status" value="2"/>
</dbReference>
<feature type="domain" description="4Fe-4S ferredoxin-type" evidence="4">
    <location>
        <begin position="523"/>
        <end position="554"/>
    </location>
</feature>
<protein>
    <recommendedName>
        <fullName evidence="2">glutamate synthase (NADPH)</fullName>
        <ecNumber evidence="2">1.4.1.13</ecNumber>
    </recommendedName>
</protein>
<dbReference type="EMBL" id="LAZR01002293">
    <property type="protein sequence ID" value="KKN31919.1"/>
    <property type="molecule type" value="Genomic_DNA"/>
</dbReference>
<dbReference type="InterPro" id="IPR017896">
    <property type="entry name" value="4Fe4S_Fe-S-bd"/>
</dbReference>
<gene>
    <name evidence="5" type="ORF">LCGC14_0819220</name>
</gene>
<evidence type="ECO:0000256" key="1">
    <source>
        <dbReference type="ARBA" id="ARBA00009716"/>
    </source>
</evidence>